<protein>
    <submittedName>
        <fullName evidence="1">Uncharacterized conserved protein, DUF4415 family</fullName>
    </submittedName>
</protein>
<gene>
    <name evidence="1" type="ORF">SAMN06295987_1242</name>
</gene>
<dbReference type="Pfam" id="PF14384">
    <property type="entry name" value="BrnA_antitoxin"/>
    <property type="match status" value="1"/>
</dbReference>
<sequence length="95" mass="10444">MTDPKHAAPEYTKADMDAVSDNPEWTAEDFAKAKPFAEAFPNLAKTIRARGPQKAPKKVSTTLRLSPEVIEHFKSGGPGWQSRIDAALKDWVAAH</sequence>
<dbReference type="EMBL" id="FVZE01000024">
    <property type="protein sequence ID" value="SLK12994.1"/>
    <property type="molecule type" value="Genomic_DNA"/>
</dbReference>
<dbReference type="InterPro" id="IPR025528">
    <property type="entry name" value="BrnA_antitoxin"/>
</dbReference>
<evidence type="ECO:0000313" key="1">
    <source>
        <dbReference type="EMBL" id="SLK12994.1"/>
    </source>
</evidence>
<keyword evidence="2" id="KW-1185">Reference proteome</keyword>
<proteinExistence type="predicted"/>
<accession>A0A1U6IY94</accession>
<dbReference type="Proteomes" id="UP000190989">
    <property type="component" value="Unassembled WGS sequence"/>
</dbReference>
<dbReference type="STRING" id="428990.SAMN06295987_1242"/>
<reference evidence="2" key="1">
    <citation type="submission" date="2017-02" db="EMBL/GenBank/DDBJ databases">
        <authorList>
            <person name="Varghese N."/>
            <person name="Submissions S."/>
        </authorList>
    </citation>
    <scope>NUCLEOTIDE SEQUENCE [LARGE SCALE GENOMIC DNA]</scope>
    <source>
        <strain evidence="2">SM117</strain>
    </source>
</reference>
<organism evidence="1 2">
    <name type="scientific">Novosphingobium mathurense</name>
    <dbReference type="NCBI Taxonomy" id="428990"/>
    <lineage>
        <taxon>Bacteria</taxon>
        <taxon>Pseudomonadati</taxon>
        <taxon>Pseudomonadota</taxon>
        <taxon>Alphaproteobacteria</taxon>
        <taxon>Sphingomonadales</taxon>
        <taxon>Sphingomonadaceae</taxon>
        <taxon>Novosphingobium</taxon>
    </lineage>
</organism>
<dbReference type="RefSeq" id="WP_079732117.1">
    <property type="nucleotide sequence ID" value="NZ_FVZE01000024.1"/>
</dbReference>
<evidence type="ECO:0000313" key="2">
    <source>
        <dbReference type="Proteomes" id="UP000190989"/>
    </source>
</evidence>
<dbReference type="AlphaFoldDB" id="A0A1U6IY94"/>
<name>A0A1U6IY94_9SPHN</name>